<organism evidence="2 3">
    <name type="scientific">Sodiomyces alkalinus (strain CBS 110278 / VKM F-3762 / F11)</name>
    <name type="common">Alkaliphilic filamentous fungus</name>
    <dbReference type="NCBI Taxonomy" id="1314773"/>
    <lineage>
        <taxon>Eukaryota</taxon>
        <taxon>Fungi</taxon>
        <taxon>Dikarya</taxon>
        <taxon>Ascomycota</taxon>
        <taxon>Pezizomycotina</taxon>
        <taxon>Sordariomycetes</taxon>
        <taxon>Hypocreomycetidae</taxon>
        <taxon>Glomerellales</taxon>
        <taxon>Plectosphaerellaceae</taxon>
        <taxon>Sodiomyces</taxon>
    </lineage>
</organism>
<sequence>MVDDAEGRIEKTKEPRKGFCTQFGSYGTSASDTNMDIGVDWVLTNTVAVDVANARFSSSMSPRAGRVGTCPIAKAKTYQDYGAAYASSCPVSLPAVMSWTSSSAQHCPAFPVDRWAGFVQRSQSPGKYDVEGTGLRQQSSRARPIAAITPISDLVLPFEATCVCDSRHSSPCSGHIVAVAAPRASATQHGPVGGTYATQGVSSVVGIRQQIPSLGHETSRYPPNGATRRDTYGVWDSFHEREDTHSIATSYLQAFPATSLRSIALPSRPPPGRKRAAQTQTLQNNRQPRPQTRLQFIINIPAAASCCLLSSSLFIDYLLEPLTRPALPERLNPTDIKERVRFGSGPSLAWFFKRRESSRTWLPFVVFPCSNLLWRVSGLSQLHCHPDTVELASTLASRSPSLKSTLSCVAVFHLRLHSQHPFRPPAAASFRQQPSFLLFLHQLHFASIAPRRL</sequence>
<proteinExistence type="predicted"/>
<dbReference type="GeneID" id="39582931"/>
<dbReference type="AlphaFoldDB" id="A0A3N2PQ34"/>
<keyword evidence="3" id="KW-1185">Reference proteome</keyword>
<gene>
    <name evidence="2" type="ORF">SODALDRAFT_362352</name>
</gene>
<evidence type="ECO:0000256" key="1">
    <source>
        <dbReference type="SAM" id="MobiDB-lite"/>
    </source>
</evidence>
<dbReference type="EMBL" id="ML119059">
    <property type="protein sequence ID" value="ROT36540.1"/>
    <property type="molecule type" value="Genomic_DNA"/>
</dbReference>
<name>A0A3N2PQ34_SODAK</name>
<reference evidence="2 3" key="1">
    <citation type="journal article" date="2018" name="Mol. Ecol.">
        <title>The obligate alkalophilic soda-lake fungus Sodiomyces alkalinus has shifted to a protein diet.</title>
        <authorList>
            <person name="Grum-Grzhimaylo A.A."/>
            <person name="Falkoski D.L."/>
            <person name="van den Heuvel J."/>
            <person name="Valero-Jimenez C.A."/>
            <person name="Min B."/>
            <person name="Choi I.G."/>
            <person name="Lipzen A."/>
            <person name="Daum C.G."/>
            <person name="Aanen D.K."/>
            <person name="Tsang A."/>
            <person name="Henrissat B."/>
            <person name="Bilanenko E.N."/>
            <person name="de Vries R.P."/>
            <person name="van Kan J.A.L."/>
            <person name="Grigoriev I.V."/>
            <person name="Debets A.J.M."/>
        </authorList>
    </citation>
    <scope>NUCLEOTIDE SEQUENCE [LARGE SCALE GENOMIC DNA]</scope>
    <source>
        <strain evidence="2 3">F11</strain>
    </source>
</reference>
<feature type="region of interest" description="Disordered" evidence="1">
    <location>
        <begin position="262"/>
        <end position="288"/>
    </location>
</feature>
<dbReference type="RefSeq" id="XP_028464346.1">
    <property type="nucleotide sequence ID" value="XM_028614453.1"/>
</dbReference>
<protein>
    <submittedName>
        <fullName evidence="2">Uncharacterized protein</fullName>
    </submittedName>
</protein>
<evidence type="ECO:0000313" key="2">
    <source>
        <dbReference type="EMBL" id="ROT36540.1"/>
    </source>
</evidence>
<dbReference type="Proteomes" id="UP000272025">
    <property type="component" value="Unassembled WGS sequence"/>
</dbReference>
<feature type="compositionally biased region" description="Polar residues" evidence="1">
    <location>
        <begin position="277"/>
        <end position="288"/>
    </location>
</feature>
<accession>A0A3N2PQ34</accession>
<evidence type="ECO:0000313" key="3">
    <source>
        <dbReference type="Proteomes" id="UP000272025"/>
    </source>
</evidence>